<evidence type="ECO:0000256" key="1">
    <source>
        <dbReference type="ARBA" id="ARBA00004606"/>
    </source>
</evidence>
<proteinExistence type="inferred from homology"/>
<feature type="compositionally biased region" description="Basic residues" evidence="11">
    <location>
        <begin position="225"/>
        <end position="239"/>
    </location>
</feature>
<evidence type="ECO:0000256" key="8">
    <source>
        <dbReference type="ARBA" id="ARBA00022989"/>
    </source>
</evidence>
<accession>A0A8J1TE56</accession>
<comment type="caution">
    <text evidence="12">The sequence shown here is derived from an EMBL/GenBank/DDBJ whole genome shotgun (WGS) entry which is preliminary data.</text>
</comment>
<dbReference type="OrthoDB" id="10016069at2759"/>
<comment type="similarity">
    <text evidence="3">Belongs to the glycosyltransferase 7 family.</text>
</comment>
<dbReference type="Pfam" id="PF13733">
    <property type="entry name" value="Glyco_transf_7N"/>
    <property type="match status" value="1"/>
</dbReference>
<comment type="subcellular location">
    <subcellularLocation>
        <location evidence="1">Membrane</location>
        <topology evidence="1">Single-pass type II membrane protein</topology>
    </subcellularLocation>
</comment>
<gene>
    <name evidence="12" type="ORF">OFUS_LOCUS23092</name>
</gene>
<keyword evidence="9" id="KW-0472">Membrane</keyword>
<dbReference type="CDD" id="cd00899">
    <property type="entry name" value="b4GalT"/>
    <property type="match status" value="1"/>
</dbReference>
<dbReference type="GO" id="GO:0005975">
    <property type="term" value="P:carbohydrate metabolic process"/>
    <property type="evidence" value="ECO:0007669"/>
    <property type="project" value="InterPro"/>
</dbReference>
<protein>
    <submittedName>
        <fullName evidence="12">Uncharacterized protein</fullName>
    </submittedName>
</protein>
<dbReference type="PRINTS" id="PR02050">
    <property type="entry name" value="B14GALTRFASE"/>
</dbReference>
<dbReference type="Proteomes" id="UP000749559">
    <property type="component" value="Unassembled WGS sequence"/>
</dbReference>
<reference evidence="12" key="1">
    <citation type="submission" date="2022-03" db="EMBL/GenBank/DDBJ databases">
        <authorList>
            <person name="Martin C."/>
        </authorList>
    </citation>
    <scope>NUCLEOTIDE SEQUENCE</scope>
</reference>
<evidence type="ECO:0000256" key="5">
    <source>
        <dbReference type="ARBA" id="ARBA00022679"/>
    </source>
</evidence>
<keyword evidence="8" id="KW-1133">Transmembrane helix</keyword>
<dbReference type="Pfam" id="PF02709">
    <property type="entry name" value="Glyco_transf_7C"/>
    <property type="match status" value="1"/>
</dbReference>
<dbReference type="InterPro" id="IPR027791">
    <property type="entry name" value="Galactosyl_T_C"/>
</dbReference>
<evidence type="ECO:0000256" key="3">
    <source>
        <dbReference type="ARBA" id="ARBA00005735"/>
    </source>
</evidence>
<dbReference type="GO" id="GO:0006688">
    <property type="term" value="P:glycosphingolipid biosynthetic process"/>
    <property type="evidence" value="ECO:0007669"/>
    <property type="project" value="TreeGrafter"/>
</dbReference>
<sequence>MFGRRDIPPVILLLFVIILVMCTLSQIIVVHQTKHMQKFRSAREIHAELREMDRNLRQMMRRPVPSLEHNRKVLINELNQIKIRDILKQAEERNVMENKLVPNNVIYTDRNLKLSKMSKQDPKSNVVEPYTEKINSQNISVSRNKDENNNVKLVLSRIADQSSILRSSGLKVNNNSLEPLTSSQGKSQANEEVTNVINSQPDRSKDISTGGIDHYLTPTQSLHTSSHRKRKITKSRMRKQTAQTETNPHHPSLRTIRISDYDYSSKIRKTALETSSIVVDYNAKTFMNITNDTVTAHQEDTKIDRRQTTDDHHINVNTTKPDVIDPINYCPEVPPNLVGRVFLDLNHTHDLTGRDIIDLNPEVKFGGQWRPHHCTARHRVAVIVPYRDRESHLTVLLSHLHPILQRQLLDYRIYVVEQAGQKTFNKAQIMNAAFLEALRQYNFQCFVFHDVDLVPEDDRNMYSCPIQPRHMSMAIDEMGYKLAYDELVGGVLNMRTEHFLRVNGYSNLYWGWGAEDDDMAYRIMHVGLKIIRPPEMIARYKMIRHTKRSPSDWRKRTRLLYTGTRRYRNDGLNNLEYKLSFVKEERLFTHIMVQIGEPPPGFDDNSRAHG</sequence>
<evidence type="ECO:0000256" key="11">
    <source>
        <dbReference type="SAM" id="MobiDB-lite"/>
    </source>
</evidence>
<dbReference type="AlphaFoldDB" id="A0A8J1TE56"/>
<organism evidence="12 13">
    <name type="scientific">Owenia fusiformis</name>
    <name type="common">Polychaete worm</name>
    <dbReference type="NCBI Taxonomy" id="6347"/>
    <lineage>
        <taxon>Eukaryota</taxon>
        <taxon>Metazoa</taxon>
        <taxon>Spiralia</taxon>
        <taxon>Lophotrochozoa</taxon>
        <taxon>Annelida</taxon>
        <taxon>Polychaeta</taxon>
        <taxon>Sedentaria</taxon>
        <taxon>Canalipalpata</taxon>
        <taxon>Sabellida</taxon>
        <taxon>Oweniida</taxon>
        <taxon>Oweniidae</taxon>
        <taxon>Owenia</taxon>
    </lineage>
</organism>
<dbReference type="InterPro" id="IPR029044">
    <property type="entry name" value="Nucleotide-diphossugar_trans"/>
</dbReference>
<dbReference type="PANTHER" id="PTHR19300:SF57">
    <property type="entry name" value="BETA-1,4-N-ACETYLGALACTOSAMINYLTRANSFERASE"/>
    <property type="match status" value="1"/>
</dbReference>
<dbReference type="GO" id="GO:0008378">
    <property type="term" value="F:galactosyltransferase activity"/>
    <property type="evidence" value="ECO:0007669"/>
    <property type="project" value="TreeGrafter"/>
</dbReference>
<evidence type="ECO:0000256" key="6">
    <source>
        <dbReference type="ARBA" id="ARBA00022692"/>
    </source>
</evidence>
<keyword evidence="10" id="KW-0325">Glycoprotein</keyword>
<dbReference type="GO" id="GO:0016020">
    <property type="term" value="C:membrane"/>
    <property type="evidence" value="ECO:0007669"/>
    <property type="project" value="UniProtKB-SubCell"/>
</dbReference>
<dbReference type="GO" id="GO:0033842">
    <property type="term" value="F:N-acetyl-beta-glucosaminyl-derivative 4-beta-N-acetylgalactosaminyltransferase activity"/>
    <property type="evidence" value="ECO:0007669"/>
    <property type="project" value="TreeGrafter"/>
</dbReference>
<dbReference type="Gene3D" id="3.90.550.10">
    <property type="entry name" value="Spore Coat Polysaccharide Biosynthesis Protein SpsA, Chain A"/>
    <property type="match status" value="1"/>
</dbReference>
<evidence type="ECO:0000256" key="9">
    <source>
        <dbReference type="ARBA" id="ARBA00023136"/>
    </source>
</evidence>
<dbReference type="InterPro" id="IPR003859">
    <property type="entry name" value="Galactosyl_T"/>
</dbReference>
<evidence type="ECO:0000256" key="2">
    <source>
        <dbReference type="ARBA" id="ARBA00004922"/>
    </source>
</evidence>
<name>A0A8J1TE56_OWEFU</name>
<keyword evidence="6" id="KW-0812">Transmembrane</keyword>
<dbReference type="InterPro" id="IPR027995">
    <property type="entry name" value="Galactosyl_T_N"/>
</dbReference>
<evidence type="ECO:0000313" key="13">
    <source>
        <dbReference type="Proteomes" id="UP000749559"/>
    </source>
</evidence>
<evidence type="ECO:0000313" key="12">
    <source>
        <dbReference type="EMBL" id="CAH1799029.1"/>
    </source>
</evidence>
<dbReference type="GO" id="GO:0005794">
    <property type="term" value="C:Golgi apparatus"/>
    <property type="evidence" value="ECO:0007669"/>
    <property type="project" value="TreeGrafter"/>
</dbReference>
<evidence type="ECO:0000256" key="10">
    <source>
        <dbReference type="ARBA" id="ARBA00023180"/>
    </source>
</evidence>
<dbReference type="PANTHER" id="PTHR19300">
    <property type="entry name" value="BETA-1,4-GALACTOSYLTRANSFERASE"/>
    <property type="match status" value="1"/>
</dbReference>
<dbReference type="UniPathway" id="UPA00378"/>
<evidence type="ECO:0000256" key="4">
    <source>
        <dbReference type="ARBA" id="ARBA00022676"/>
    </source>
</evidence>
<feature type="compositionally biased region" description="Polar residues" evidence="11">
    <location>
        <begin position="173"/>
        <end position="201"/>
    </location>
</feature>
<evidence type="ECO:0000256" key="7">
    <source>
        <dbReference type="ARBA" id="ARBA00022968"/>
    </source>
</evidence>
<keyword evidence="5" id="KW-0808">Transferase</keyword>
<comment type="pathway">
    <text evidence="2">Protein modification; protein glycosylation.</text>
</comment>
<feature type="region of interest" description="Disordered" evidence="11">
    <location>
        <begin position="173"/>
        <end position="252"/>
    </location>
</feature>
<dbReference type="SUPFAM" id="SSF53448">
    <property type="entry name" value="Nucleotide-diphospho-sugar transferases"/>
    <property type="match status" value="1"/>
</dbReference>
<dbReference type="EMBL" id="CAIIXF020000011">
    <property type="protein sequence ID" value="CAH1799029.1"/>
    <property type="molecule type" value="Genomic_DNA"/>
</dbReference>
<keyword evidence="7" id="KW-0735">Signal-anchor</keyword>
<keyword evidence="13" id="KW-1185">Reference proteome</keyword>
<keyword evidence="4" id="KW-0328">Glycosyltransferase</keyword>